<organism evidence="1 2">
    <name type="scientific">Domibacillus aminovorans</name>
    <dbReference type="NCBI Taxonomy" id="29332"/>
    <lineage>
        <taxon>Bacteria</taxon>
        <taxon>Bacillati</taxon>
        <taxon>Bacillota</taxon>
        <taxon>Bacilli</taxon>
        <taxon>Bacillales</taxon>
        <taxon>Bacillaceae</taxon>
        <taxon>Domibacillus</taxon>
    </lineage>
</organism>
<name>A0A177L5X0_9BACI</name>
<comment type="caution">
    <text evidence="1">The sequence shown here is derived from an EMBL/GenBank/DDBJ whole genome shotgun (WGS) entry which is preliminary data.</text>
</comment>
<proteinExistence type="predicted"/>
<keyword evidence="2" id="KW-1185">Reference proteome</keyword>
<sequence>MDAMIEGHELDFASVEGLVYRFDRKETWFDIQGSIQANVDEDTFNTEFLSWIESKGWLFSGITKPQE</sequence>
<accession>A0A177L5X0</accession>
<dbReference type="Proteomes" id="UP000076935">
    <property type="component" value="Unassembled WGS sequence"/>
</dbReference>
<dbReference type="EMBL" id="LQWY01000033">
    <property type="protein sequence ID" value="OAH60737.1"/>
    <property type="molecule type" value="Genomic_DNA"/>
</dbReference>
<dbReference type="AlphaFoldDB" id="A0A177L5X0"/>
<dbReference type="RefSeq" id="WP_063965866.1">
    <property type="nucleotide sequence ID" value="NZ_LQWY01000033.1"/>
</dbReference>
<protein>
    <submittedName>
        <fullName evidence="1">Uncharacterized protein</fullName>
    </submittedName>
</protein>
<evidence type="ECO:0000313" key="1">
    <source>
        <dbReference type="EMBL" id="OAH60737.1"/>
    </source>
</evidence>
<evidence type="ECO:0000313" key="2">
    <source>
        <dbReference type="Proteomes" id="UP000076935"/>
    </source>
</evidence>
<gene>
    <name evidence="1" type="ORF">AWH49_15465</name>
</gene>
<reference evidence="1 2" key="1">
    <citation type="submission" date="2016-01" db="EMBL/GenBank/DDBJ databases">
        <title>Investigation of taxonomic status of Bacillus aminovorans.</title>
        <authorList>
            <person name="Verma A."/>
            <person name="Pal Y."/>
            <person name="Krishnamurthi S."/>
        </authorList>
    </citation>
    <scope>NUCLEOTIDE SEQUENCE [LARGE SCALE GENOMIC DNA]</scope>
    <source>
        <strain evidence="1 2">DSM 1314</strain>
    </source>
</reference>